<keyword evidence="4" id="KW-1185">Reference proteome</keyword>
<protein>
    <submittedName>
        <fullName evidence="3">Uncharacterized protein</fullName>
    </submittedName>
</protein>
<accession>A0A9N8DQ76</accession>
<dbReference type="EMBL" id="CAICTM010000268">
    <property type="protein sequence ID" value="CAB9506496.1"/>
    <property type="molecule type" value="Genomic_DNA"/>
</dbReference>
<sequence>MTRRSLALATGSDIAEEGDPEDTTTAASTIGTDHATANHPEKWCISFEQLLEIAALAEQHFGSDRYPRQTMRDVCREIVVPQCARTGKSFALGLNPQGLDIGAYVTHSWDGYFAEFVASIVTAFKCKPRKPNLWICSFSLMQSDNDKVIQNQIHTSEGLAQTPFAKAISKAPLFVCIRNSQCCLFGRIWCVAEVFFAKQYGLFPDHTFVSGPNYFAHVHMSCVDARATKTQDKLLILRTLLQKEGDAEKVDAIIQEFRSHETPNPPATTTTTTNMTHHRSQQEIVRHFLPLLPKHGSVYRKISKAFIRRGIKGEYITTTIGGVKETDYQVQNDTSWIVCGVAGECYVLTQQQLETNYDVENPNEVPFSHRRLRKEGYQEYCSKRKAWAYQVTQYDLDWFLAASPPSSSHEEDTSFAWGEAPWGSLMRIEPGDYLLTTYPLANDGVYRCERIVFEETYAEDDDKASEQKQQTWWNYNTLLLAIGGVVVAGIAAWRSRRQ</sequence>
<feature type="region of interest" description="Disordered" evidence="1">
    <location>
        <begin position="1"/>
        <end position="27"/>
    </location>
</feature>
<proteinExistence type="predicted"/>
<gene>
    <name evidence="3" type="ORF">SEMRO_269_G103870.1</name>
</gene>
<keyword evidence="2" id="KW-1133">Transmembrane helix</keyword>
<keyword evidence="2" id="KW-0472">Membrane</keyword>
<evidence type="ECO:0000313" key="4">
    <source>
        <dbReference type="Proteomes" id="UP001153069"/>
    </source>
</evidence>
<feature type="transmembrane region" description="Helical" evidence="2">
    <location>
        <begin position="472"/>
        <end position="493"/>
    </location>
</feature>
<keyword evidence="2" id="KW-0812">Transmembrane</keyword>
<evidence type="ECO:0000256" key="2">
    <source>
        <dbReference type="SAM" id="Phobius"/>
    </source>
</evidence>
<name>A0A9N8DQ76_9STRA</name>
<dbReference type="AlphaFoldDB" id="A0A9N8DQ76"/>
<comment type="caution">
    <text evidence="3">The sequence shown here is derived from an EMBL/GenBank/DDBJ whole genome shotgun (WGS) entry which is preliminary data.</text>
</comment>
<evidence type="ECO:0000313" key="3">
    <source>
        <dbReference type="EMBL" id="CAB9506496.1"/>
    </source>
</evidence>
<dbReference type="Proteomes" id="UP001153069">
    <property type="component" value="Unassembled WGS sequence"/>
</dbReference>
<reference evidence="3" key="1">
    <citation type="submission" date="2020-06" db="EMBL/GenBank/DDBJ databases">
        <authorList>
            <consortium name="Plant Systems Biology data submission"/>
        </authorList>
    </citation>
    <scope>NUCLEOTIDE SEQUENCE</scope>
    <source>
        <strain evidence="3">D6</strain>
    </source>
</reference>
<evidence type="ECO:0000256" key="1">
    <source>
        <dbReference type="SAM" id="MobiDB-lite"/>
    </source>
</evidence>
<organism evidence="3 4">
    <name type="scientific">Seminavis robusta</name>
    <dbReference type="NCBI Taxonomy" id="568900"/>
    <lineage>
        <taxon>Eukaryota</taxon>
        <taxon>Sar</taxon>
        <taxon>Stramenopiles</taxon>
        <taxon>Ochrophyta</taxon>
        <taxon>Bacillariophyta</taxon>
        <taxon>Bacillariophyceae</taxon>
        <taxon>Bacillariophycidae</taxon>
        <taxon>Naviculales</taxon>
        <taxon>Naviculaceae</taxon>
        <taxon>Seminavis</taxon>
    </lineage>
</organism>